<feature type="domain" description="KIB1-4 beta-propeller" evidence="1">
    <location>
        <begin position="64"/>
        <end position="231"/>
    </location>
</feature>
<dbReference type="SUPFAM" id="SSF81383">
    <property type="entry name" value="F-box domain"/>
    <property type="match status" value="1"/>
</dbReference>
<dbReference type="InterPro" id="IPR050942">
    <property type="entry name" value="F-box_BR-signaling"/>
</dbReference>
<dbReference type="PANTHER" id="PTHR44259">
    <property type="entry name" value="OS07G0183000 PROTEIN-RELATED"/>
    <property type="match status" value="1"/>
</dbReference>
<name>A0A7J7NF21_9MAGN</name>
<protein>
    <recommendedName>
        <fullName evidence="1">KIB1-4 beta-propeller domain-containing protein</fullName>
    </recommendedName>
</protein>
<gene>
    <name evidence="2" type="ORF">GIB67_012683</name>
</gene>
<evidence type="ECO:0000313" key="2">
    <source>
        <dbReference type="EMBL" id="KAF6165786.1"/>
    </source>
</evidence>
<organism evidence="2 3">
    <name type="scientific">Kingdonia uniflora</name>
    <dbReference type="NCBI Taxonomy" id="39325"/>
    <lineage>
        <taxon>Eukaryota</taxon>
        <taxon>Viridiplantae</taxon>
        <taxon>Streptophyta</taxon>
        <taxon>Embryophyta</taxon>
        <taxon>Tracheophyta</taxon>
        <taxon>Spermatophyta</taxon>
        <taxon>Magnoliopsida</taxon>
        <taxon>Ranunculales</taxon>
        <taxon>Circaeasteraceae</taxon>
        <taxon>Kingdonia</taxon>
    </lineage>
</organism>
<dbReference type="PANTHER" id="PTHR44259:SF107">
    <property type="entry name" value="F-BOX PROTEIN SKIP23-LIKE"/>
    <property type="match status" value="1"/>
</dbReference>
<accession>A0A7J7NF21</accession>
<keyword evidence="3" id="KW-1185">Reference proteome</keyword>
<reference evidence="2 3" key="1">
    <citation type="journal article" date="2020" name="IScience">
        <title>Genome Sequencing of the Endangered Kingdonia uniflora (Circaeasteraceae, Ranunculales) Reveals Potential Mechanisms of Evolutionary Specialization.</title>
        <authorList>
            <person name="Sun Y."/>
            <person name="Deng T."/>
            <person name="Zhang A."/>
            <person name="Moore M.J."/>
            <person name="Landis J.B."/>
            <person name="Lin N."/>
            <person name="Zhang H."/>
            <person name="Zhang X."/>
            <person name="Huang J."/>
            <person name="Zhang X."/>
            <person name="Sun H."/>
            <person name="Wang H."/>
        </authorList>
    </citation>
    <scope>NUCLEOTIDE SEQUENCE [LARGE SCALE GENOMIC DNA]</scope>
    <source>
        <strain evidence="2">TB1705</strain>
        <tissue evidence="2">Leaf</tissue>
    </source>
</reference>
<proteinExistence type="predicted"/>
<dbReference type="Proteomes" id="UP000541444">
    <property type="component" value="Unassembled WGS sequence"/>
</dbReference>
<dbReference type="InterPro" id="IPR005174">
    <property type="entry name" value="KIB1-4_b-propeller"/>
</dbReference>
<sequence length="305" mass="35357">MGGRFGWANLPDDLLECFIKRFTNAKDLIRVGAVCVSWNSYITRNRNHLLPQFPLQPPGLTYCVSDDKYCVSSTRGWLVIVEKTDLSLHLYNPFVLDNNKIDLPPLSTFRRADPHEQSHNMFLQKVVISTDGTSNSVYAVMAIYNCNRGNKVAFYRPGGKFRWNSLTTRHDGVFDIIYFRDQFYLAHKNGMVTVASFRRTSPDFHLLIPNFPCKGLQKIYLVESLGQLLQLRAYKRNRIYFTDDINLYTPVGPHDMGVFNFKKAKIEEPNPLKKFQDIMPPPVWVQPMPQQCCKVSYMESLPYFF</sequence>
<evidence type="ECO:0000259" key="1">
    <source>
        <dbReference type="Pfam" id="PF03478"/>
    </source>
</evidence>
<dbReference type="Gene3D" id="1.20.1280.50">
    <property type="match status" value="1"/>
</dbReference>
<dbReference type="AlphaFoldDB" id="A0A7J7NF21"/>
<dbReference type="Pfam" id="PF03478">
    <property type="entry name" value="Beta-prop_KIB1-4"/>
    <property type="match status" value="1"/>
</dbReference>
<dbReference type="EMBL" id="JACGCM010000816">
    <property type="protein sequence ID" value="KAF6165786.1"/>
    <property type="molecule type" value="Genomic_DNA"/>
</dbReference>
<comment type="caution">
    <text evidence="2">The sequence shown here is derived from an EMBL/GenBank/DDBJ whole genome shotgun (WGS) entry which is preliminary data.</text>
</comment>
<evidence type="ECO:0000313" key="3">
    <source>
        <dbReference type="Proteomes" id="UP000541444"/>
    </source>
</evidence>
<dbReference type="OrthoDB" id="681848at2759"/>
<dbReference type="InterPro" id="IPR036047">
    <property type="entry name" value="F-box-like_dom_sf"/>
</dbReference>